<evidence type="ECO:0000256" key="1">
    <source>
        <dbReference type="SAM" id="Phobius"/>
    </source>
</evidence>
<evidence type="ECO:0000313" key="2">
    <source>
        <dbReference type="EMBL" id="KAB3535448.1"/>
    </source>
</evidence>
<dbReference type="AlphaFoldDB" id="A0A6I0EZN8"/>
<keyword evidence="1" id="KW-1133">Transmembrane helix</keyword>
<gene>
    <name evidence="2" type="ORF">F8154_06600</name>
</gene>
<protein>
    <submittedName>
        <fullName evidence="2">Uncharacterized protein</fullName>
    </submittedName>
</protein>
<name>A0A6I0EZN8_9FIRM</name>
<reference evidence="2 3" key="1">
    <citation type="submission" date="2019-10" db="EMBL/GenBank/DDBJ databases">
        <title>Alkaliphilus serpentinus sp. nov. and Alkaliphilus pronyensis sp. nov., two novel anaerobic alkaliphilic species isolated from the serpentinized-hosted hydrothermal field of the Prony Bay (New Caledonia).</title>
        <authorList>
            <person name="Postec A."/>
        </authorList>
    </citation>
    <scope>NUCLEOTIDE SEQUENCE [LARGE SCALE GENOMIC DNA]</scope>
    <source>
        <strain evidence="2 3">LacV</strain>
    </source>
</reference>
<accession>A0A6I0EZN8</accession>
<dbReference type="Proteomes" id="UP000432715">
    <property type="component" value="Unassembled WGS sequence"/>
</dbReference>
<dbReference type="EMBL" id="WBZC01000019">
    <property type="protein sequence ID" value="KAB3535448.1"/>
    <property type="molecule type" value="Genomic_DNA"/>
</dbReference>
<proteinExistence type="predicted"/>
<dbReference type="RefSeq" id="WP_151860813.1">
    <property type="nucleotide sequence ID" value="NZ_WBZC01000019.1"/>
</dbReference>
<keyword evidence="1" id="KW-0472">Membrane</keyword>
<organism evidence="2 3">
    <name type="scientific">Alkaliphilus pronyensis</name>
    <dbReference type="NCBI Taxonomy" id="1482732"/>
    <lineage>
        <taxon>Bacteria</taxon>
        <taxon>Bacillati</taxon>
        <taxon>Bacillota</taxon>
        <taxon>Clostridia</taxon>
        <taxon>Peptostreptococcales</taxon>
        <taxon>Natronincolaceae</taxon>
        <taxon>Alkaliphilus</taxon>
    </lineage>
</organism>
<comment type="caution">
    <text evidence="2">The sequence shown here is derived from an EMBL/GenBank/DDBJ whole genome shotgun (WGS) entry which is preliminary data.</text>
</comment>
<keyword evidence="1" id="KW-0812">Transmembrane</keyword>
<sequence>MKTLLNSVNMKYLSITTGIMFLVVLFIVIIYSQNHYDFPLSKTNIENALEEVDLDWHIIDEYTINEGNSVFRLSSSELVQTLTISSMKKDEMFSFSIIPNIPMSYESIILDEGTRKQLLQLTCELTGIDYSNSIYRNFYKYLASRDSLKYGDTNWYYSSEDKILMISLKASSVYIGKYQISSIQVMNSAFFKEIKNIFATHTTEKFQSEGDQVYKGVSLKDLKEDFSEGNQSITRIVTIGRLTNTQKIKDKELEGLILEDSDYSLYAKDYLFAYISDRTDTIKVLLPRYIEDLSLLNNKDKEWHITYHHSSGIYVVDYGLDIH</sequence>
<feature type="transmembrane region" description="Helical" evidence="1">
    <location>
        <begin position="12"/>
        <end position="32"/>
    </location>
</feature>
<dbReference type="OrthoDB" id="9889863at2"/>
<evidence type="ECO:0000313" key="3">
    <source>
        <dbReference type="Proteomes" id="UP000432715"/>
    </source>
</evidence>
<keyword evidence="3" id="KW-1185">Reference proteome</keyword>